<dbReference type="RefSeq" id="WP_168880765.1">
    <property type="nucleotide sequence ID" value="NZ_JABAIL010000001.1"/>
</dbReference>
<proteinExistence type="predicted"/>
<comment type="caution">
    <text evidence="2">The sequence shown here is derived from an EMBL/GenBank/DDBJ whole genome shotgun (WGS) entry which is preliminary data.</text>
</comment>
<feature type="transmembrane region" description="Helical" evidence="1">
    <location>
        <begin position="16"/>
        <end position="35"/>
    </location>
</feature>
<organism evidence="2 3">
    <name type="scientific">Flammeovirga agarivorans</name>
    <dbReference type="NCBI Taxonomy" id="2726742"/>
    <lineage>
        <taxon>Bacteria</taxon>
        <taxon>Pseudomonadati</taxon>
        <taxon>Bacteroidota</taxon>
        <taxon>Cytophagia</taxon>
        <taxon>Cytophagales</taxon>
        <taxon>Flammeovirgaceae</taxon>
        <taxon>Flammeovirga</taxon>
    </lineage>
</organism>
<evidence type="ECO:0000256" key="1">
    <source>
        <dbReference type="SAM" id="Phobius"/>
    </source>
</evidence>
<evidence type="ECO:0000313" key="3">
    <source>
        <dbReference type="Proteomes" id="UP000585050"/>
    </source>
</evidence>
<sequence length="257" mass="29362">MSKENKIQQFFKQKGAISLTVVIFLVLLSIVFTVTRPNIVNEGEMIINVTNYNAPRFVEATEVKDAVAKMNLDRTDQGMSIKEIENSLNAIQFVRNAEVSRDVKNNLVIDIEQDRPIARILTPSGKSTYINQEGKMIGLSKKHAARVLLITGAGAEKLMSQNYWEDSYYTYLLLEFVNKLSNDRFWNAQITQLDINKDMSIIAYPQVGKERIEFGQPTDYLKKLGKLKLYYNTIVSTKGWNVYKNIKLQYAGQIVCD</sequence>
<dbReference type="Proteomes" id="UP000585050">
    <property type="component" value="Unassembled WGS sequence"/>
</dbReference>
<protein>
    <recommendedName>
        <fullName evidence="4">Cell division protein FtsQ</fullName>
    </recommendedName>
</protein>
<gene>
    <name evidence="2" type="ORF">HGP29_02670</name>
</gene>
<accession>A0A7X8SH83</accession>
<keyword evidence="1" id="KW-1133">Transmembrane helix</keyword>
<dbReference type="AlphaFoldDB" id="A0A7X8SH83"/>
<keyword evidence="1" id="KW-0472">Membrane</keyword>
<keyword evidence="3" id="KW-1185">Reference proteome</keyword>
<evidence type="ECO:0000313" key="2">
    <source>
        <dbReference type="EMBL" id="NLR90087.1"/>
    </source>
</evidence>
<reference evidence="2 3" key="1">
    <citation type="submission" date="2020-04" db="EMBL/GenBank/DDBJ databases">
        <title>Flammeovirga sp. SR4, a novel species isolated from seawater.</title>
        <authorList>
            <person name="Wang X."/>
        </authorList>
    </citation>
    <scope>NUCLEOTIDE SEQUENCE [LARGE SCALE GENOMIC DNA]</scope>
    <source>
        <strain evidence="2 3">SR4</strain>
    </source>
</reference>
<name>A0A7X8SH83_9BACT</name>
<keyword evidence="1" id="KW-0812">Transmembrane</keyword>
<dbReference type="EMBL" id="JABAIL010000001">
    <property type="protein sequence ID" value="NLR90087.1"/>
    <property type="molecule type" value="Genomic_DNA"/>
</dbReference>
<evidence type="ECO:0008006" key="4">
    <source>
        <dbReference type="Google" id="ProtNLM"/>
    </source>
</evidence>